<organism evidence="8">
    <name type="scientific">Hirondellea gigas</name>
    <dbReference type="NCBI Taxonomy" id="1518452"/>
    <lineage>
        <taxon>Eukaryota</taxon>
        <taxon>Metazoa</taxon>
        <taxon>Ecdysozoa</taxon>
        <taxon>Arthropoda</taxon>
        <taxon>Crustacea</taxon>
        <taxon>Multicrustacea</taxon>
        <taxon>Malacostraca</taxon>
        <taxon>Eumalacostraca</taxon>
        <taxon>Peracarida</taxon>
        <taxon>Amphipoda</taxon>
        <taxon>Amphilochidea</taxon>
        <taxon>Lysianassida</taxon>
        <taxon>Lysianassidira</taxon>
        <taxon>Lysianassoidea</taxon>
        <taxon>Lysianassidae</taxon>
        <taxon>Hirondellea</taxon>
    </lineage>
</organism>
<dbReference type="HAMAP" id="MF_00050">
    <property type="entry name" value="EF_Ts"/>
    <property type="match status" value="1"/>
</dbReference>
<accession>A0A6A7FRZ9</accession>
<keyword evidence="4" id="KW-0496">Mitochondrion</keyword>
<dbReference type="Gene3D" id="3.30.479.20">
    <property type="entry name" value="Elongation factor Ts, dimerisation domain"/>
    <property type="match status" value="2"/>
</dbReference>
<keyword evidence="2 4" id="KW-0251">Elongation factor</keyword>
<comment type="subcellular location">
    <subcellularLocation>
        <location evidence="4">Mitochondrion</location>
    </subcellularLocation>
</comment>
<dbReference type="PANTHER" id="PTHR11741">
    <property type="entry name" value="ELONGATION FACTOR TS"/>
    <property type="match status" value="1"/>
</dbReference>
<dbReference type="GO" id="GO:0005739">
    <property type="term" value="C:mitochondrion"/>
    <property type="evidence" value="ECO:0007669"/>
    <property type="project" value="UniProtKB-SubCell"/>
</dbReference>
<dbReference type="EMBL" id="IACT01002072">
    <property type="protein sequence ID" value="LAC21376.1"/>
    <property type="molecule type" value="mRNA"/>
</dbReference>
<sequence length="339" mass="36782">MTWVIPARSFSCAVALRTALASANKNLLGQLRKATGYSISHCKKALELHDNDIDEASKWLAAQAQAEGWAKATKLAGRVARQGQLGLSINKDNTQAAILELNCETDFVARNQLFVELVTDLTETCLATSSAVPQSNTSGAGIYKELWNMEQVREIKHADGKTLADKVALSIGLLGENMLLSRAMKMHSVGSDIQLYGYTHPPHSSNRTAGAQGTATFLGKYGAVVAVRSVADKPADAEVLKHLCLQVIGMNPECIGTAEDLEKYPEFAEQQKAEEGEAAAAPAQEDDAPVLKNKTSKDKFLLKQDWLNDEDYTVEQVLQEAGLEVLEFVRMEVGQCSNS</sequence>
<dbReference type="NCBIfam" id="TIGR00116">
    <property type="entry name" value="tsf"/>
    <property type="match status" value="1"/>
</dbReference>
<evidence type="ECO:0000259" key="7">
    <source>
        <dbReference type="Pfam" id="PF00889"/>
    </source>
</evidence>
<dbReference type="AlphaFoldDB" id="A0A6A7FRZ9"/>
<dbReference type="SUPFAM" id="SSF46934">
    <property type="entry name" value="UBA-like"/>
    <property type="match status" value="1"/>
</dbReference>
<evidence type="ECO:0000256" key="2">
    <source>
        <dbReference type="ARBA" id="ARBA00022768"/>
    </source>
</evidence>
<reference evidence="8" key="1">
    <citation type="submission" date="2017-11" db="EMBL/GenBank/DDBJ databases">
        <title>The sensing device of the deep-sea amphipod.</title>
        <authorList>
            <person name="Kobayashi H."/>
            <person name="Nagahama T."/>
            <person name="Arai W."/>
            <person name="Sasagawa Y."/>
            <person name="Umeda M."/>
            <person name="Hayashi T."/>
            <person name="Nikaido I."/>
            <person name="Watanabe H."/>
            <person name="Oguri K."/>
            <person name="Kitazato H."/>
            <person name="Fujioka K."/>
            <person name="Kido Y."/>
            <person name="Takami H."/>
        </authorList>
    </citation>
    <scope>NUCLEOTIDE SEQUENCE</scope>
    <source>
        <tissue evidence="8">Whole body</tissue>
    </source>
</reference>
<dbReference type="InterPro" id="IPR018101">
    <property type="entry name" value="Transl_elong_Ts_CS"/>
</dbReference>
<name>A0A6A7FRZ9_9CRUS</name>
<keyword evidence="3 4" id="KW-0648">Protein biosynthesis</keyword>
<dbReference type="SUPFAM" id="SSF54713">
    <property type="entry name" value="Elongation factor Ts (EF-Ts), dimerisation domain"/>
    <property type="match status" value="2"/>
</dbReference>
<dbReference type="Pfam" id="PF00889">
    <property type="entry name" value="EF_TS"/>
    <property type="match status" value="1"/>
</dbReference>
<evidence type="ECO:0000256" key="3">
    <source>
        <dbReference type="ARBA" id="ARBA00022917"/>
    </source>
</evidence>
<evidence type="ECO:0000256" key="1">
    <source>
        <dbReference type="ARBA" id="ARBA00005532"/>
    </source>
</evidence>
<dbReference type="GO" id="GO:0003746">
    <property type="term" value="F:translation elongation factor activity"/>
    <property type="evidence" value="ECO:0007669"/>
    <property type="project" value="UniProtKB-UniRule"/>
</dbReference>
<dbReference type="PANTHER" id="PTHR11741:SF0">
    <property type="entry name" value="ELONGATION FACTOR TS, MITOCHONDRIAL"/>
    <property type="match status" value="1"/>
</dbReference>
<dbReference type="CDD" id="cd14275">
    <property type="entry name" value="UBA_EF-Ts"/>
    <property type="match status" value="1"/>
</dbReference>
<dbReference type="Pfam" id="PF25025">
    <property type="entry name" value="EF-Ts_N"/>
    <property type="match status" value="1"/>
</dbReference>
<dbReference type="Gene3D" id="1.10.8.10">
    <property type="entry name" value="DNA helicase RuvA subunit, C-terminal domain"/>
    <property type="match status" value="1"/>
</dbReference>
<feature type="domain" description="Translation elongation factor EFTs/EF1B dimerisation" evidence="7">
    <location>
        <begin position="96"/>
        <end position="335"/>
    </location>
</feature>
<dbReference type="InterPro" id="IPR014039">
    <property type="entry name" value="Transl_elong_EFTs/EF1B_dimer"/>
</dbReference>
<evidence type="ECO:0000256" key="6">
    <source>
        <dbReference type="SAM" id="MobiDB-lite"/>
    </source>
</evidence>
<proteinExistence type="evidence at transcript level"/>
<comment type="similarity">
    <text evidence="1 4 5">Belongs to the EF-Ts family.</text>
</comment>
<evidence type="ECO:0000313" key="8">
    <source>
        <dbReference type="EMBL" id="LAC21376.1"/>
    </source>
</evidence>
<dbReference type="InterPro" id="IPR001816">
    <property type="entry name" value="Transl_elong_EFTs/EF1B"/>
</dbReference>
<dbReference type="GO" id="GO:0070125">
    <property type="term" value="P:mitochondrial translational elongation"/>
    <property type="evidence" value="ECO:0007669"/>
    <property type="project" value="TreeGrafter"/>
</dbReference>
<evidence type="ECO:0000256" key="5">
    <source>
        <dbReference type="RuleBase" id="RU000642"/>
    </source>
</evidence>
<dbReference type="PROSITE" id="PS01127">
    <property type="entry name" value="EF_TS_2"/>
    <property type="match status" value="1"/>
</dbReference>
<feature type="region of interest" description="Disordered" evidence="6">
    <location>
        <begin position="270"/>
        <end position="294"/>
    </location>
</feature>
<protein>
    <recommendedName>
        <fullName evidence="4">Elongation factor Ts, mitochondrial</fullName>
        <shortName evidence="4">EF-Ts</shortName>
        <shortName evidence="4">EF-TsMt</shortName>
    </recommendedName>
</protein>
<comment type="function">
    <text evidence="4 5">Associates with the EF-Tu.GDP complex and induces the exchange of GDP to GTP. It remains bound to the aminoacyl-tRNA.EF-Tu.GTP complex up to the GTP hydrolysis stage on the ribosome.</text>
</comment>
<dbReference type="InterPro" id="IPR009060">
    <property type="entry name" value="UBA-like_sf"/>
</dbReference>
<dbReference type="InterPro" id="IPR036402">
    <property type="entry name" value="EF-Ts_dimer_sf"/>
</dbReference>
<evidence type="ECO:0000256" key="4">
    <source>
        <dbReference type="HAMAP-Rule" id="MF_03135"/>
    </source>
</evidence>